<accession>A0AA36MW70</accession>
<organism evidence="1 2">
    <name type="scientific">Effrenium voratum</name>
    <dbReference type="NCBI Taxonomy" id="2562239"/>
    <lineage>
        <taxon>Eukaryota</taxon>
        <taxon>Sar</taxon>
        <taxon>Alveolata</taxon>
        <taxon>Dinophyceae</taxon>
        <taxon>Suessiales</taxon>
        <taxon>Symbiodiniaceae</taxon>
        <taxon>Effrenium</taxon>
    </lineage>
</organism>
<dbReference type="EMBL" id="CAUJNA010000779">
    <property type="protein sequence ID" value="CAJ1381093.1"/>
    <property type="molecule type" value="Genomic_DNA"/>
</dbReference>
<protein>
    <submittedName>
        <fullName evidence="1">Uncharacterized protein</fullName>
    </submittedName>
</protein>
<keyword evidence="2" id="KW-1185">Reference proteome</keyword>
<proteinExistence type="predicted"/>
<evidence type="ECO:0000313" key="2">
    <source>
        <dbReference type="Proteomes" id="UP001178507"/>
    </source>
</evidence>
<sequence>MGCGASVSPAPEPPLEPEQLEASAAHLLIREEDGQRVCEAAIYFKEPARSFDSMAHKLSKLDTILPPVAATHDHHVAKMRRFMSLPLGAWHK</sequence>
<dbReference type="AlphaFoldDB" id="A0AA36MW70"/>
<reference evidence="1" key="1">
    <citation type="submission" date="2023-08" db="EMBL/GenBank/DDBJ databases">
        <authorList>
            <person name="Chen Y."/>
            <person name="Shah S."/>
            <person name="Dougan E. K."/>
            <person name="Thang M."/>
            <person name="Chan C."/>
        </authorList>
    </citation>
    <scope>NUCLEOTIDE SEQUENCE</scope>
</reference>
<name>A0AA36MW70_9DINO</name>
<gene>
    <name evidence="1" type="ORF">EVOR1521_LOCUS8883</name>
</gene>
<evidence type="ECO:0000313" key="1">
    <source>
        <dbReference type="EMBL" id="CAJ1381093.1"/>
    </source>
</evidence>
<comment type="caution">
    <text evidence="1">The sequence shown here is derived from an EMBL/GenBank/DDBJ whole genome shotgun (WGS) entry which is preliminary data.</text>
</comment>
<dbReference type="Proteomes" id="UP001178507">
    <property type="component" value="Unassembled WGS sequence"/>
</dbReference>